<sequence length="1304" mass="144316">MFSPARGKLGKGKGAGLHIPAPASPALVPHASPHKHSPVSLRGSPSPLFPWSSASPIPPRVSASPEGEEKTSSDGKEPVLVSNFPQQLRNSFFERPASRTDPGIHGGMDGKSCLSWVIHGNTLYVWNHLNSHTVQGCAVLTIPTHLSAWPGMADSNFSEDWLVCLVGWPAEDQNDLSFVKACKSAGVVMCHRRTLAVAYWPDVFKDGDTAVVTLGPGYHVEGTSTPASEENRRRSSSGWTGSSGGPGGELLNSLLASEIPGGAAQSCVVIAARSNGELWRYDCCPLGITREQISRDVGARQDVGLIAFNSSCTRSMVWRFPADKPQQGMRQLLLLTASELECWNIELGPAGKATQVWVFNILGNPDTQKDLAGQKQVWLLDLQVDDSGNFFTVLVASFSKDRLNSSSFMQYSILTFFDNNPPHGDVVRKAPLQVILPKARVEEEDVLYSMRLRIGGKPVGSAVILAGDGTATIACYSGGSLKLYQFDLAWGAGKVLDASVVPVLEEVEGSWLVLTEKSGIWAVPERAIIFGGVEPPERSLSRRSSSRDDPAKEERQRDSAAIRSTAESGGLDNRAPRSIAQRPLHDEEAEAIVGRMFQQYLSTGRVDSAREKLERAGAFEREVEMNIFARTSRVIVDTLAKHWVAGGAGSAAIMAAVSSQLIEKQRRHQQYLNFLSISSCHEELQAKQRGAMHAIMEHGEKLAAMVQLRELHNVKAQARAPISGTFTGSVSLENVEVSGALWDTVLLVGEKARRNNVMLMDREKSEVFYTRVSELEEFYACIQQHATSIIGQEQPVRTQAERLCELAEATTSAIKAAARYKDAQSSWYPSPEALTPWYCQPTVRSGLSKIASLILDLKAEASVSVPSLMPKLVSWLEVVTDVLLDGYAGAITAKVEREEEYRGLQMEYWSRRDTLLSALQRHAKEVADASVQYLHDEGTAEQQRRSVLQKMYPSLVTIARRHAGYQTLYNICSDLKDMDQLRDLMRESMGFREGRFSHYVFNQLYETKKYSTLLQFGQEFQQELEVFLQEHIHLRWLHEIFMQQYASACSTLHSLALSPSVGEEERSEKVFVKRRRVKDKIRERRRLLYLAKLSALAGGELAGGDKISKIDANININVIQEVAHEKGIVSDDVLSPLQLIESFFKSGDRDLVVRAFEVFAYAGDSFRASNRSLLEAAWLHAADQDNWASMKDVSEELGWSDEQYWLTLQASLLCQISTKCYSKGASYYGSPFQDFLPLFESNRTEEDHPSIIKSESSATSVETILRQHKDFSDAGEAMLTALRIGVSGDSLDDKELDLEPMLDI</sequence>
<feature type="compositionally biased region" description="Basic and acidic residues" evidence="5">
    <location>
        <begin position="67"/>
        <end position="77"/>
    </location>
</feature>
<comment type="subcellular location">
    <subcellularLocation>
        <location evidence="1">Nucleus</location>
    </subcellularLocation>
</comment>
<name>A0ABD1ZH31_9MARC</name>
<feature type="domain" description="Nucleoporin Nup133/Nup155-like N-terminal" evidence="6">
    <location>
        <begin position="81"/>
        <end position="521"/>
    </location>
</feature>
<dbReference type="EMBL" id="JBHFFA010000001">
    <property type="protein sequence ID" value="KAL2650744.1"/>
    <property type="molecule type" value="Genomic_DNA"/>
</dbReference>
<dbReference type="Gene3D" id="2.130.10.10">
    <property type="entry name" value="YVTN repeat-like/Quinoprotein amine dehydrogenase"/>
    <property type="match status" value="1"/>
</dbReference>
<dbReference type="GO" id="GO:0005643">
    <property type="term" value="C:nuclear pore"/>
    <property type="evidence" value="ECO:0007669"/>
    <property type="project" value="UniProtKB-ARBA"/>
</dbReference>
<evidence type="ECO:0000313" key="7">
    <source>
        <dbReference type="EMBL" id="KAL2650744.1"/>
    </source>
</evidence>
<dbReference type="Gene3D" id="1.20.58.1380">
    <property type="match status" value="1"/>
</dbReference>
<dbReference type="Pfam" id="PF08801">
    <property type="entry name" value="Nucleoporin_N"/>
    <property type="match status" value="1"/>
</dbReference>
<dbReference type="Proteomes" id="UP001605036">
    <property type="component" value="Unassembled WGS sequence"/>
</dbReference>
<feature type="compositionally biased region" description="Basic and acidic residues" evidence="5">
    <location>
        <begin position="536"/>
        <end position="560"/>
    </location>
</feature>
<dbReference type="PANTHER" id="PTHR13405:SF11">
    <property type="entry name" value="NUCLEAR PORE COMPLEX PROTEIN NUP133"/>
    <property type="match status" value="1"/>
</dbReference>
<feature type="region of interest" description="Disordered" evidence="5">
    <location>
        <begin position="221"/>
        <end position="245"/>
    </location>
</feature>
<comment type="similarity">
    <text evidence="2">Belongs to the nucleoporin Nup133 family.</text>
</comment>
<reference evidence="7 8" key="1">
    <citation type="submission" date="2024-09" db="EMBL/GenBank/DDBJ databases">
        <title>Chromosome-scale assembly of Riccia fluitans.</title>
        <authorList>
            <person name="Paukszto L."/>
            <person name="Sawicki J."/>
            <person name="Karawczyk K."/>
            <person name="Piernik-Szablinska J."/>
            <person name="Szczecinska M."/>
            <person name="Mazdziarz M."/>
        </authorList>
    </citation>
    <scope>NUCLEOTIDE SEQUENCE [LARGE SCALE GENOMIC DNA]</scope>
    <source>
        <strain evidence="7">Rf_01</strain>
        <tissue evidence="7">Aerial parts of the thallus</tissue>
    </source>
</reference>
<feature type="region of interest" description="Disordered" evidence="5">
    <location>
        <begin position="536"/>
        <end position="584"/>
    </location>
</feature>
<accession>A0ABD1ZH31</accession>
<dbReference type="PANTHER" id="PTHR13405">
    <property type="entry name" value="NUCLEAR PORE COMPLEX PROTEIN NUP133"/>
    <property type="match status" value="1"/>
</dbReference>
<organism evidence="7 8">
    <name type="scientific">Riccia fluitans</name>
    <dbReference type="NCBI Taxonomy" id="41844"/>
    <lineage>
        <taxon>Eukaryota</taxon>
        <taxon>Viridiplantae</taxon>
        <taxon>Streptophyta</taxon>
        <taxon>Embryophyta</taxon>
        <taxon>Marchantiophyta</taxon>
        <taxon>Marchantiopsida</taxon>
        <taxon>Marchantiidae</taxon>
        <taxon>Marchantiales</taxon>
        <taxon>Ricciaceae</taxon>
        <taxon>Riccia</taxon>
    </lineage>
</organism>
<keyword evidence="4" id="KW-0539">Nucleus</keyword>
<gene>
    <name evidence="7" type="ORF">R1flu_018872</name>
</gene>
<evidence type="ECO:0000256" key="3">
    <source>
        <dbReference type="ARBA" id="ARBA00022448"/>
    </source>
</evidence>
<evidence type="ECO:0000256" key="2">
    <source>
        <dbReference type="ARBA" id="ARBA00005569"/>
    </source>
</evidence>
<comment type="caution">
    <text evidence="7">The sequence shown here is derived from an EMBL/GenBank/DDBJ whole genome shotgun (WGS) entry which is preliminary data.</text>
</comment>
<dbReference type="InterPro" id="IPR037624">
    <property type="entry name" value="Nup133-like"/>
</dbReference>
<keyword evidence="8" id="KW-1185">Reference proteome</keyword>
<dbReference type="InterPro" id="IPR014908">
    <property type="entry name" value="Nucleoporin_Nup133/Nup155_N"/>
</dbReference>
<dbReference type="SUPFAM" id="SSF117289">
    <property type="entry name" value="Nucleoporin domain"/>
    <property type="match status" value="1"/>
</dbReference>
<feature type="region of interest" description="Disordered" evidence="5">
    <location>
        <begin position="1"/>
        <end position="44"/>
    </location>
</feature>
<protein>
    <recommendedName>
        <fullName evidence="6">Nucleoporin Nup133/Nup155-like N-terminal domain-containing protein</fullName>
    </recommendedName>
</protein>
<evidence type="ECO:0000313" key="8">
    <source>
        <dbReference type="Proteomes" id="UP001605036"/>
    </source>
</evidence>
<proteinExistence type="inferred from homology"/>
<evidence type="ECO:0000259" key="6">
    <source>
        <dbReference type="Pfam" id="PF08801"/>
    </source>
</evidence>
<evidence type="ECO:0000256" key="1">
    <source>
        <dbReference type="ARBA" id="ARBA00004123"/>
    </source>
</evidence>
<dbReference type="InterPro" id="IPR015943">
    <property type="entry name" value="WD40/YVTN_repeat-like_dom_sf"/>
</dbReference>
<keyword evidence="3" id="KW-0813">Transport</keyword>
<evidence type="ECO:0000256" key="5">
    <source>
        <dbReference type="SAM" id="MobiDB-lite"/>
    </source>
</evidence>
<feature type="region of interest" description="Disordered" evidence="5">
    <location>
        <begin position="57"/>
        <end position="79"/>
    </location>
</feature>
<evidence type="ECO:0000256" key="4">
    <source>
        <dbReference type="ARBA" id="ARBA00023242"/>
    </source>
</evidence>